<organism evidence="1">
    <name type="scientific">Sinorhizobium medicae</name>
    <dbReference type="NCBI Taxonomy" id="110321"/>
    <lineage>
        <taxon>Bacteria</taxon>
        <taxon>Pseudomonadati</taxon>
        <taxon>Pseudomonadota</taxon>
        <taxon>Alphaproteobacteria</taxon>
        <taxon>Hyphomicrobiales</taxon>
        <taxon>Rhizobiaceae</taxon>
        <taxon>Sinorhizobium/Ensifer group</taxon>
        <taxon>Sinorhizobium</taxon>
    </lineage>
</organism>
<reference evidence="1" key="1">
    <citation type="submission" date="2019-06" db="EMBL/GenBank/DDBJ databases">
        <authorList>
            <person name="Le Quere A."/>
            <person name="Colella S."/>
        </authorList>
    </citation>
    <scope>NUCLEOTIDE SEQUENCE</scope>
    <source>
        <strain evidence="1">EmedicaeMD41</strain>
    </source>
</reference>
<evidence type="ECO:0000313" key="1">
    <source>
        <dbReference type="EMBL" id="VTZ60236.1"/>
    </source>
</evidence>
<name>A0A508WS74_9HYPH</name>
<sequence>MEAGLEANRRAKRNFVPHVEKAWQAEEQCLKIVHDFKVPERYAFAIHGSFIFVSDRECPNP</sequence>
<dbReference type="Proteomes" id="UP000507954">
    <property type="component" value="Unassembled WGS sequence"/>
</dbReference>
<accession>A0A508WS74</accession>
<proteinExistence type="predicted"/>
<dbReference type="AlphaFoldDB" id="A0A508WS74"/>
<protein>
    <submittedName>
        <fullName evidence="1">Uncharacterized protein</fullName>
    </submittedName>
</protein>
<dbReference type="EMBL" id="CABFNB010000057">
    <property type="protein sequence ID" value="VTZ60236.1"/>
    <property type="molecule type" value="Genomic_DNA"/>
</dbReference>
<gene>
    <name evidence="1" type="ORF">EMEDMD4_150015</name>
</gene>